<evidence type="ECO:0000313" key="4">
    <source>
        <dbReference type="Proteomes" id="UP000198953"/>
    </source>
</evidence>
<accession>A0A1H8DEK3</accession>
<dbReference type="CDD" id="cd02440">
    <property type="entry name" value="AdoMet_MTases"/>
    <property type="match status" value="1"/>
</dbReference>
<dbReference type="InterPro" id="IPR013216">
    <property type="entry name" value="Methyltransf_11"/>
</dbReference>
<keyword evidence="1" id="KW-0472">Membrane</keyword>
<keyword evidence="4" id="KW-1185">Reference proteome</keyword>
<dbReference type="GO" id="GO:0008757">
    <property type="term" value="F:S-adenosylmethionine-dependent methyltransferase activity"/>
    <property type="evidence" value="ECO:0007669"/>
    <property type="project" value="InterPro"/>
</dbReference>
<keyword evidence="1" id="KW-1133">Transmembrane helix</keyword>
<feature type="transmembrane region" description="Helical" evidence="1">
    <location>
        <begin position="56"/>
        <end position="77"/>
    </location>
</feature>
<keyword evidence="1" id="KW-0812">Transmembrane</keyword>
<gene>
    <name evidence="3" type="ORF">SAMN05660976_06692</name>
</gene>
<dbReference type="Pfam" id="PF08241">
    <property type="entry name" value="Methyltransf_11"/>
    <property type="match status" value="1"/>
</dbReference>
<protein>
    <submittedName>
        <fullName evidence="3">Methyltransferase domain-containing protein</fullName>
    </submittedName>
</protein>
<organism evidence="3 4">
    <name type="scientific">Nonomuraea pusilla</name>
    <dbReference type="NCBI Taxonomy" id="46177"/>
    <lineage>
        <taxon>Bacteria</taxon>
        <taxon>Bacillati</taxon>
        <taxon>Actinomycetota</taxon>
        <taxon>Actinomycetes</taxon>
        <taxon>Streptosporangiales</taxon>
        <taxon>Streptosporangiaceae</taxon>
        <taxon>Nonomuraea</taxon>
    </lineage>
</organism>
<dbReference type="AlphaFoldDB" id="A0A1H8DEK3"/>
<feature type="domain" description="Methyltransferase type 11" evidence="2">
    <location>
        <begin position="101"/>
        <end position="209"/>
    </location>
</feature>
<evidence type="ECO:0000313" key="3">
    <source>
        <dbReference type="EMBL" id="SEN04968.1"/>
    </source>
</evidence>
<sequence>MSGQFTVKGVLRYNVIVSDRRGGYGFDAPLALSGLTFGALVLLALSAASFAADIPLAGVAFLLGGLYTLASATSYLYTTRWGKFVVWEGELARLNGGERVLDLGCGRGAVLLLAARRLVAGGSATGIDLWRSVDQSGNDEAVTRANAAAEGVADRVELVTGDLRELPFEDASYDVVVSSLAIHNIPRSEDRAQAVREAHRVLRPGGLMLVADFQHTPAYEETLRELGVVDVRRRDLGWRFWYGGPWFRTVMLEARKPSG</sequence>
<keyword evidence="3" id="KW-0489">Methyltransferase</keyword>
<dbReference type="PANTHER" id="PTHR45277:SF1">
    <property type="entry name" value="EXPRESSED PROTEIN"/>
    <property type="match status" value="1"/>
</dbReference>
<evidence type="ECO:0000256" key="1">
    <source>
        <dbReference type="SAM" id="Phobius"/>
    </source>
</evidence>
<dbReference type="SUPFAM" id="SSF53335">
    <property type="entry name" value="S-adenosyl-L-methionine-dependent methyltransferases"/>
    <property type="match status" value="1"/>
</dbReference>
<evidence type="ECO:0000259" key="2">
    <source>
        <dbReference type="Pfam" id="PF08241"/>
    </source>
</evidence>
<dbReference type="GO" id="GO:0032259">
    <property type="term" value="P:methylation"/>
    <property type="evidence" value="ECO:0007669"/>
    <property type="project" value="UniProtKB-KW"/>
</dbReference>
<dbReference type="STRING" id="46177.SAMN05660976_06692"/>
<reference evidence="3 4" key="1">
    <citation type="submission" date="2016-10" db="EMBL/GenBank/DDBJ databases">
        <authorList>
            <person name="de Groot N.N."/>
        </authorList>
    </citation>
    <scope>NUCLEOTIDE SEQUENCE [LARGE SCALE GENOMIC DNA]</scope>
    <source>
        <strain evidence="3 4">DSM 43357</strain>
    </source>
</reference>
<name>A0A1H8DEK3_9ACTN</name>
<dbReference type="InterPro" id="IPR029063">
    <property type="entry name" value="SAM-dependent_MTases_sf"/>
</dbReference>
<proteinExistence type="predicted"/>
<dbReference type="PANTHER" id="PTHR45277">
    <property type="entry name" value="EXPRESSED PROTEIN"/>
    <property type="match status" value="1"/>
</dbReference>
<keyword evidence="3" id="KW-0808">Transferase</keyword>
<dbReference type="EMBL" id="FOBF01000021">
    <property type="protein sequence ID" value="SEN04968.1"/>
    <property type="molecule type" value="Genomic_DNA"/>
</dbReference>
<dbReference type="Gene3D" id="3.40.50.150">
    <property type="entry name" value="Vaccinia Virus protein VP39"/>
    <property type="match status" value="1"/>
</dbReference>
<dbReference type="Proteomes" id="UP000198953">
    <property type="component" value="Unassembled WGS sequence"/>
</dbReference>
<feature type="transmembrane region" description="Helical" evidence="1">
    <location>
        <begin position="30"/>
        <end position="50"/>
    </location>
</feature>